<evidence type="ECO:0000256" key="1">
    <source>
        <dbReference type="SAM" id="MobiDB-lite"/>
    </source>
</evidence>
<feature type="region of interest" description="Disordered" evidence="1">
    <location>
        <begin position="286"/>
        <end position="332"/>
    </location>
</feature>
<feature type="compositionally biased region" description="Polar residues" evidence="1">
    <location>
        <begin position="59"/>
        <end position="85"/>
    </location>
</feature>
<protein>
    <submittedName>
        <fullName evidence="2">Putative tubulin polyglutamylase TTLL7</fullName>
    </submittedName>
</protein>
<evidence type="ECO:0000313" key="2">
    <source>
        <dbReference type="EMBL" id="PIK49860.1"/>
    </source>
</evidence>
<dbReference type="AlphaFoldDB" id="A0A2G8KPI4"/>
<dbReference type="OrthoDB" id="202825at2759"/>
<evidence type="ECO:0000313" key="3">
    <source>
        <dbReference type="Proteomes" id="UP000230750"/>
    </source>
</evidence>
<organism evidence="2 3">
    <name type="scientific">Stichopus japonicus</name>
    <name type="common">Sea cucumber</name>
    <dbReference type="NCBI Taxonomy" id="307972"/>
    <lineage>
        <taxon>Eukaryota</taxon>
        <taxon>Metazoa</taxon>
        <taxon>Echinodermata</taxon>
        <taxon>Eleutherozoa</taxon>
        <taxon>Echinozoa</taxon>
        <taxon>Holothuroidea</taxon>
        <taxon>Aspidochirotacea</taxon>
        <taxon>Aspidochirotida</taxon>
        <taxon>Stichopodidae</taxon>
        <taxon>Apostichopus</taxon>
    </lineage>
</organism>
<feature type="compositionally biased region" description="Low complexity" evidence="1">
    <location>
        <begin position="286"/>
        <end position="298"/>
    </location>
</feature>
<gene>
    <name evidence="2" type="ORF">BSL78_13265</name>
</gene>
<dbReference type="Proteomes" id="UP000230750">
    <property type="component" value="Unassembled WGS sequence"/>
</dbReference>
<dbReference type="EMBL" id="MRZV01000444">
    <property type="protein sequence ID" value="PIK49860.1"/>
    <property type="molecule type" value="Genomic_DNA"/>
</dbReference>
<sequence length="348" mass="38846">MLEQCDLEAEEAGKLSRGPKPLSSMPTIASDRPEDDFAAVRRGSSDGEDDDDSAGQGRPSHTASSAVRPNRSAQRPRSARPTSSRGRVPTGQKSRSLTRPTSSSRGMHRSSSRQSLTENILSNESRSRVEETMGKTLDALNEMKIKFPGKTDGEAKDILDHIMEHWKYHKPRIASYWLVKLDSIKRRKVIDIVRTNVKAVLQRTWKSSDMESLRIYRIVSKVFNRLLWSHGQGLWNCFSSAGDSWETMFSKSSESVTPVEMSCCRRVVQLCRDCLLIVYQFAAESRSNPPIPRSSSTSVGLERTMTPHSRGPPVRPMNAANPWGKSNNSTDGVVPLSQKMSRLYFGGS</sequence>
<proteinExistence type="predicted"/>
<reference evidence="2 3" key="1">
    <citation type="journal article" date="2017" name="PLoS Biol.">
        <title>The sea cucumber genome provides insights into morphological evolution and visceral regeneration.</title>
        <authorList>
            <person name="Zhang X."/>
            <person name="Sun L."/>
            <person name="Yuan J."/>
            <person name="Sun Y."/>
            <person name="Gao Y."/>
            <person name="Zhang L."/>
            <person name="Li S."/>
            <person name="Dai H."/>
            <person name="Hamel J.F."/>
            <person name="Liu C."/>
            <person name="Yu Y."/>
            <person name="Liu S."/>
            <person name="Lin W."/>
            <person name="Guo K."/>
            <person name="Jin S."/>
            <person name="Xu P."/>
            <person name="Storey K.B."/>
            <person name="Huan P."/>
            <person name="Zhang T."/>
            <person name="Zhou Y."/>
            <person name="Zhang J."/>
            <person name="Lin C."/>
            <person name="Li X."/>
            <person name="Xing L."/>
            <person name="Huo D."/>
            <person name="Sun M."/>
            <person name="Wang L."/>
            <person name="Mercier A."/>
            <person name="Li F."/>
            <person name="Yang H."/>
            <person name="Xiang J."/>
        </authorList>
    </citation>
    <scope>NUCLEOTIDE SEQUENCE [LARGE SCALE GENOMIC DNA]</scope>
    <source>
        <strain evidence="2">Shaxun</strain>
        <tissue evidence="2">Muscle</tissue>
    </source>
</reference>
<name>A0A2G8KPI4_STIJA</name>
<feature type="region of interest" description="Disordered" evidence="1">
    <location>
        <begin position="1"/>
        <end position="131"/>
    </location>
</feature>
<dbReference type="STRING" id="307972.A0A2G8KPI4"/>
<comment type="caution">
    <text evidence="2">The sequence shown here is derived from an EMBL/GenBank/DDBJ whole genome shotgun (WGS) entry which is preliminary data.</text>
</comment>
<keyword evidence="3" id="KW-1185">Reference proteome</keyword>
<feature type="compositionally biased region" description="Low complexity" evidence="1">
    <location>
        <begin position="94"/>
        <end position="105"/>
    </location>
</feature>
<feature type="compositionally biased region" description="Acidic residues" evidence="1">
    <location>
        <begin position="1"/>
        <end position="10"/>
    </location>
</feature>
<accession>A0A2G8KPI4</accession>